<reference evidence="1 2" key="1">
    <citation type="submission" date="2023-02" db="EMBL/GenBank/DDBJ databases">
        <title>Genome sequencing required for Actinomycetospora new species description.</title>
        <authorList>
            <person name="Saimee Y."/>
            <person name="Duangmal K."/>
        </authorList>
    </citation>
    <scope>NUCLEOTIDE SEQUENCE [LARGE SCALE GENOMIC DNA]</scope>
    <source>
        <strain evidence="1 2">DW7H6</strain>
    </source>
</reference>
<dbReference type="EMBL" id="JAQZAO010000005">
    <property type="protein sequence ID" value="MDD7966142.1"/>
    <property type="molecule type" value="Genomic_DNA"/>
</dbReference>
<gene>
    <name evidence="1" type="ORF">PGB27_12405</name>
</gene>
<keyword evidence="2" id="KW-1185">Reference proteome</keyword>
<evidence type="ECO:0000313" key="1">
    <source>
        <dbReference type="EMBL" id="MDD7966142.1"/>
    </source>
</evidence>
<organism evidence="1 2">
    <name type="scientific">Actinomycetospora lemnae</name>
    <dbReference type="NCBI Taxonomy" id="3019891"/>
    <lineage>
        <taxon>Bacteria</taxon>
        <taxon>Bacillati</taxon>
        <taxon>Actinomycetota</taxon>
        <taxon>Actinomycetes</taxon>
        <taxon>Pseudonocardiales</taxon>
        <taxon>Pseudonocardiaceae</taxon>
        <taxon>Actinomycetospora</taxon>
    </lineage>
</organism>
<proteinExistence type="predicted"/>
<dbReference type="Proteomes" id="UP001300763">
    <property type="component" value="Unassembled WGS sequence"/>
</dbReference>
<protein>
    <submittedName>
        <fullName evidence="1">Uncharacterized protein</fullName>
    </submittedName>
</protein>
<name>A0ABT5STG6_9PSEU</name>
<dbReference type="RefSeq" id="WP_274201110.1">
    <property type="nucleotide sequence ID" value="NZ_JAQZAO010000005.1"/>
</dbReference>
<evidence type="ECO:0000313" key="2">
    <source>
        <dbReference type="Proteomes" id="UP001300763"/>
    </source>
</evidence>
<sequence length="52" mass="5993">MLYEPVRPTNPRLAELLSPLTRRLFGPEMNRRTEQNLARAGLIVDEITRSLS</sequence>
<comment type="caution">
    <text evidence="1">The sequence shown here is derived from an EMBL/GenBank/DDBJ whole genome shotgun (WGS) entry which is preliminary data.</text>
</comment>
<accession>A0ABT5STG6</accession>